<organism evidence="4">
    <name type="scientific">Gymnodinialimonas phycosphaerae</name>
    <dbReference type="NCBI Taxonomy" id="2841589"/>
    <lineage>
        <taxon>Bacteria</taxon>
        <taxon>Pseudomonadati</taxon>
        <taxon>Pseudomonadota</taxon>
        <taxon>Alphaproteobacteria</taxon>
        <taxon>Rhodobacterales</taxon>
        <taxon>Paracoccaceae</taxon>
        <taxon>Gymnodinialimonas</taxon>
    </lineage>
</organism>
<evidence type="ECO:0000256" key="1">
    <source>
        <dbReference type="ARBA" id="ARBA00005995"/>
    </source>
</evidence>
<dbReference type="SUPFAM" id="SSF51905">
    <property type="entry name" value="FAD/NAD(P)-binding domain"/>
    <property type="match status" value="1"/>
</dbReference>
<proteinExistence type="inferred from homology"/>
<dbReference type="PANTHER" id="PTHR43563">
    <property type="entry name" value="AMINE OXIDASE"/>
    <property type="match status" value="1"/>
</dbReference>
<dbReference type="EMBL" id="CP078073">
    <property type="protein sequence ID" value="QXL86715.1"/>
    <property type="molecule type" value="Genomic_DNA"/>
</dbReference>
<feature type="domain" description="Amine oxidase" evidence="2">
    <location>
        <begin position="103"/>
        <end position="340"/>
    </location>
</feature>
<dbReference type="Pfam" id="PF01593">
    <property type="entry name" value="Amino_oxidase"/>
    <property type="match status" value="2"/>
</dbReference>
<keyword evidence="5" id="KW-1185">Reference proteome</keyword>
<name>A0A975TSI3_9RHOB</name>
<sequence length="352" mass="37066">MTDTVIVGAGLCGLAVAEMLEARGADYLLVEARDRTGGRILSVPHGGSAVDMGPAWFWPGQPRIAALTKRLGLRRFDQFSEGALSFEDETGAVQRGRGYASMAGSWRLEGGLAALTDALTAGVPTARLRKGTAVTALERDAEGVILRTRGRDVLRARRVVLALPPRLVAEMVFDPMPLGSVVAAWEQVPTWMAGQAKAVAIYPTPFWRDMGLSGDAMSRHGPMVEIHDASPDDASFGALFGFIGVPPSGRVDDAALRAAVMAQFGRLFGGEAPLSLLIHDWAASPFTATAADAAPLTAHPTYGLPKEAQHLWDGRVILSGTETARGFGGYLEGALEAAEAALVQLEEGPLGA</sequence>
<comment type="similarity">
    <text evidence="1">Belongs to the flavin monoamine oxidase family.</text>
</comment>
<dbReference type="PANTHER" id="PTHR43563:SF1">
    <property type="entry name" value="AMINE OXIDASE [FLAVIN-CONTAINING] B"/>
    <property type="match status" value="1"/>
</dbReference>
<dbReference type="Gene3D" id="3.50.50.60">
    <property type="entry name" value="FAD/NAD(P)-binding domain"/>
    <property type="match status" value="2"/>
</dbReference>
<evidence type="ECO:0000313" key="3">
    <source>
        <dbReference type="EMBL" id="MBY4894029.1"/>
    </source>
</evidence>
<evidence type="ECO:0000259" key="2">
    <source>
        <dbReference type="Pfam" id="PF01593"/>
    </source>
</evidence>
<dbReference type="InterPro" id="IPR002937">
    <property type="entry name" value="Amino_oxidase"/>
</dbReference>
<feature type="domain" description="Amine oxidase" evidence="2">
    <location>
        <begin position="11"/>
        <end position="83"/>
    </location>
</feature>
<dbReference type="AlphaFoldDB" id="A0A975TSI3"/>
<accession>A0A975TSI3</accession>
<reference evidence="4 5" key="1">
    <citation type="submission" date="2021-07" db="EMBL/GenBank/DDBJ databases">
        <title>Karlodiniumbacter phycospheric gen. nov., sp. nov., a phycosphere bacterium isolated from karlodinium veneficum.</title>
        <authorList>
            <person name="Peng Y."/>
            <person name="Jiang L."/>
            <person name="Lee J."/>
        </authorList>
    </citation>
    <scope>NUCLEOTIDE SEQUENCE</scope>
    <source>
        <strain evidence="4 5">N5</strain>
    </source>
</reference>
<dbReference type="RefSeq" id="WP_257893653.1">
    <property type="nucleotide sequence ID" value="NZ_JAIMBW010000001.1"/>
</dbReference>
<dbReference type="Proteomes" id="UP000693972">
    <property type="component" value="Unassembled WGS sequence"/>
</dbReference>
<protein>
    <submittedName>
        <fullName evidence="4">FAD-dependent oxidoreductase</fullName>
    </submittedName>
</protein>
<dbReference type="GO" id="GO:0016491">
    <property type="term" value="F:oxidoreductase activity"/>
    <property type="evidence" value="ECO:0007669"/>
    <property type="project" value="InterPro"/>
</dbReference>
<dbReference type="InterPro" id="IPR050703">
    <property type="entry name" value="Flavin_MAO"/>
</dbReference>
<evidence type="ECO:0000313" key="4">
    <source>
        <dbReference type="EMBL" id="QXL86715.1"/>
    </source>
</evidence>
<gene>
    <name evidence="3" type="ORF">KUL25_14820</name>
    <name evidence="4" type="ORF">KUL25_14825</name>
</gene>
<dbReference type="EMBL" id="JAIMBW010000001">
    <property type="protein sequence ID" value="MBY4894029.1"/>
    <property type="molecule type" value="Genomic_DNA"/>
</dbReference>
<dbReference type="SUPFAM" id="SSF54373">
    <property type="entry name" value="FAD-linked reductases, C-terminal domain"/>
    <property type="match status" value="1"/>
</dbReference>
<evidence type="ECO:0000313" key="5">
    <source>
        <dbReference type="Proteomes" id="UP000693972"/>
    </source>
</evidence>
<dbReference type="InterPro" id="IPR036188">
    <property type="entry name" value="FAD/NAD-bd_sf"/>
</dbReference>